<gene>
    <name evidence="1" type="ORF">JTE90_017199</name>
</gene>
<proteinExistence type="predicted"/>
<protein>
    <submittedName>
        <fullName evidence="1">Uncharacterized protein</fullName>
    </submittedName>
</protein>
<dbReference type="Proteomes" id="UP000827092">
    <property type="component" value="Unassembled WGS sequence"/>
</dbReference>
<sequence>MPSFAVPKAHHNRVHFAVESLKGRCQTVLIGEQFLRSCSLPALGSRDVAIKGAFAPLLLCAARSPSSLSGIDKQHNHCPPRT</sequence>
<name>A0AAV6V832_9ARAC</name>
<reference evidence="1 2" key="1">
    <citation type="journal article" date="2022" name="Nat. Ecol. Evol.">
        <title>A masculinizing supergene underlies an exaggerated male reproductive morph in a spider.</title>
        <authorList>
            <person name="Hendrickx F."/>
            <person name="De Corte Z."/>
            <person name="Sonet G."/>
            <person name="Van Belleghem S.M."/>
            <person name="Kostlbacher S."/>
            <person name="Vangestel C."/>
        </authorList>
    </citation>
    <scope>NUCLEOTIDE SEQUENCE [LARGE SCALE GENOMIC DNA]</scope>
    <source>
        <strain evidence="1">W744_W776</strain>
    </source>
</reference>
<dbReference type="AlphaFoldDB" id="A0AAV6V832"/>
<dbReference type="EMBL" id="JAFNEN010000137">
    <property type="protein sequence ID" value="KAG8192637.1"/>
    <property type="molecule type" value="Genomic_DNA"/>
</dbReference>
<evidence type="ECO:0000313" key="1">
    <source>
        <dbReference type="EMBL" id="KAG8192637.1"/>
    </source>
</evidence>
<comment type="caution">
    <text evidence="1">The sequence shown here is derived from an EMBL/GenBank/DDBJ whole genome shotgun (WGS) entry which is preliminary data.</text>
</comment>
<organism evidence="1 2">
    <name type="scientific">Oedothorax gibbosus</name>
    <dbReference type="NCBI Taxonomy" id="931172"/>
    <lineage>
        <taxon>Eukaryota</taxon>
        <taxon>Metazoa</taxon>
        <taxon>Ecdysozoa</taxon>
        <taxon>Arthropoda</taxon>
        <taxon>Chelicerata</taxon>
        <taxon>Arachnida</taxon>
        <taxon>Araneae</taxon>
        <taxon>Araneomorphae</taxon>
        <taxon>Entelegynae</taxon>
        <taxon>Araneoidea</taxon>
        <taxon>Linyphiidae</taxon>
        <taxon>Erigoninae</taxon>
        <taxon>Oedothorax</taxon>
    </lineage>
</organism>
<evidence type="ECO:0000313" key="2">
    <source>
        <dbReference type="Proteomes" id="UP000827092"/>
    </source>
</evidence>
<keyword evidence="2" id="KW-1185">Reference proteome</keyword>
<accession>A0AAV6V832</accession>